<keyword evidence="2" id="KW-1185">Reference proteome</keyword>
<evidence type="ECO:0000313" key="2">
    <source>
        <dbReference type="Proteomes" id="UP001060085"/>
    </source>
</evidence>
<name>A0ACB9ZM21_CATRO</name>
<accession>A0ACB9ZM21</accession>
<dbReference type="Proteomes" id="UP001060085">
    <property type="component" value="Linkage Group LG08"/>
</dbReference>
<evidence type="ECO:0000313" key="1">
    <source>
        <dbReference type="EMBL" id="KAI5648134.1"/>
    </source>
</evidence>
<organism evidence="1 2">
    <name type="scientific">Catharanthus roseus</name>
    <name type="common">Madagascar periwinkle</name>
    <name type="synonym">Vinca rosea</name>
    <dbReference type="NCBI Taxonomy" id="4058"/>
    <lineage>
        <taxon>Eukaryota</taxon>
        <taxon>Viridiplantae</taxon>
        <taxon>Streptophyta</taxon>
        <taxon>Embryophyta</taxon>
        <taxon>Tracheophyta</taxon>
        <taxon>Spermatophyta</taxon>
        <taxon>Magnoliopsida</taxon>
        <taxon>eudicotyledons</taxon>
        <taxon>Gunneridae</taxon>
        <taxon>Pentapetalae</taxon>
        <taxon>asterids</taxon>
        <taxon>lamiids</taxon>
        <taxon>Gentianales</taxon>
        <taxon>Apocynaceae</taxon>
        <taxon>Rauvolfioideae</taxon>
        <taxon>Vinceae</taxon>
        <taxon>Catharanthinae</taxon>
        <taxon>Catharanthus</taxon>
    </lineage>
</organism>
<proteinExistence type="predicted"/>
<gene>
    <name evidence="1" type="ORF">M9H77_34139</name>
</gene>
<comment type="caution">
    <text evidence="1">The sequence shown here is derived from an EMBL/GenBank/DDBJ whole genome shotgun (WGS) entry which is preliminary data.</text>
</comment>
<dbReference type="EMBL" id="CM044708">
    <property type="protein sequence ID" value="KAI5648134.1"/>
    <property type="molecule type" value="Genomic_DNA"/>
</dbReference>
<sequence length="229" mass="26546">MFVTGNENLQDTDTGSLLDSSQAWVLDFKKNYQKQKTEKLKYCSYNNEQDNNQEKEHNRFRNGRCNRMRQIYEIINSEQKQRSLSSTTSSNNRKPVMNREQLTVNNREKRLDLYLEILQISDRAPTAAPNELCEFGLRVCNEGQPWSVLPVKNRVNPSANRWPQNGALKLSLSKSTRSSHAVTRRVNRHRPANESPEGSHRKTNRLAVRKKRGRQKVRGQEEAAAAQHK</sequence>
<protein>
    <submittedName>
        <fullName evidence="1">Uncharacterized protein</fullName>
    </submittedName>
</protein>
<reference evidence="2" key="1">
    <citation type="journal article" date="2023" name="Nat. Plants">
        <title>Single-cell RNA sequencing provides a high-resolution roadmap for understanding the multicellular compartmentation of specialized metabolism.</title>
        <authorList>
            <person name="Sun S."/>
            <person name="Shen X."/>
            <person name="Li Y."/>
            <person name="Li Y."/>
            <person name="Wang S."/>
            <person name="Li R."/>
            <person name="Zhang H."/>
            <person name="Shen G."/>
            <person name="Guo B."/>
            <person name="Wei J."/>
            <person name="Xu J."/>
            <person name="St-Pierre B."/>
            <person name="Chen S."/>
            <person name="Sun C."/>
        </authorList>
    </citation>
    <scope>NUCLEOTIDE SEQUENCE [LARGE SCALE GENOMIC DNA]</scope>
</reference>